<evidence type="ECO:0000313" key="3">
    <source>
        <dbReference type="Proteomes" id="UP000191931"/>
    </source>
</evidence>
<reference evidence="2 3" key="1">
    <citation type="submission" date="2017-03" db="EMBL/GenBank/DDBJ databases">
        <authorList>
            <person name="Afonso C.L."/>
            <person name="Miller P.J."/>
            <person name="Scott M.A."/>
            <person name="Spackman E."/>
            <person name="Goraichik I."/>
            <person name="Dimitrov K.M."/>
            <person name="Suarez D.L."/>
            <person name="Swayne D.E."/>
        </authorList>
    </citation>
    <scope>NUCLEOTIDE SEQUENCE [LARGE SCALE GENOMIC DNA]</scope>
    <source>
        <strain evidence="2">PRJEB14757</strain>
    </source>
</reference>
<dbReference type="PANTHER" id="PTHR36558:SF1">
    <property type="entry name" value="RESTRICTION ENDONUCLEASE DOMAIN-CONTAINING PROTEIN-RELATED"/>
    <property type="match status" value="1"/>
</dbReference>
<dbReference type="PANTHER" id="PTHR36558">
    <property type="entry name" value="GLR1098 PROTEIN"/>
    <property type="match status" value="1"/>
</dbReference>
<keyword evidence="3" id="KW-1185">Reference proteome</keyword>
<evidence type="ECO:0000259" key="1">
    <source>
        <dbReference type="Pfam" id="PF05685"/>
    </source>
</evidence>
<dbReference type="Proteomes" id="UP000191931">
    <property type="component" value="Unassembled WGS sequence"/>
</dbReference>
<gene>
    <name evidence="2" type="ORF">MTBBW1_340046</name>
</gene>
<protein>
    <recommendedName>
        <fullName evidence="1">Putative restriction endonuclease domain-containing protein</fullName>
    </recommendedName>
</protein>
<dbReference type="SUPFAM" id="SSF52980">
    <property type="entry name" value="Restriction endonuclease-like"/>
    <property type="match status" value="1"/>
</dbReference>
<name>A0A1W1HG89_9BACT</name>
<proteinExistence type="predicted"/>
<dbReference type="Gene3D" id="3.90.1570.10">
    <property type="entry name" value="tt1808, chain A"/>
    <property type="match status" value="1"/>
</dbReference>
<accession>A0A1W1HG89</accession>
<dbReference type="AlphaFoldDB" id="A0A1W1HG89"/>
<sequence length="195" mass="23009">MLPQTKNKMTREEYLEFEKDSEFRNEYYGGEIFAMVGARRNHNRISSNTSSILWNKLLSTPCEVFSSDMRVKIEAIEKYTYPDIVVACDRINFLEDELDSLLNPVVIIEILSESTESYDRGLKFTHYRLIESLQEYILISQYHCQVEKFKRDQGGFWVYSSTESLEKIVKLDSIECELPLSEIYHRVEFKEQGQI</sequence>
<feature type="domain" description="Putative restriction endonuclease" evidence="1">
    <location>
        <begin position="12"/>
        <end position="174"/>
    </location>
</feature>
<dbReference type="InterPro" id="IPR008538">
    <property type="entry name" value="Uma2"/>
</dbReference>
<evidence type="ECO:0000313" key="2">
    <source>
        <dbReference type="EMBL" id="SLM31494.1"/>
    </source>
</evidence>
<dbReference type="InterPro" id="IPR012296">
    <property type="entry name" value="Nuclease_put_TT1808"/>
</dbReference>
<organism evidence="2 3">
    <name type="scientific">Desulfamplus magnetovallimortis</name>
    <dbReference type="NCBI Taxonomy" id="1246637"/>
    <lineage>
        <taxon>Bacteria</taxon>
        <taxon>Pseudomonadati</taxon>
        <taxon>Thermodesulfobacteriota</taxon>
        <taxon>Desulfobacteria</taxon>
        <taxon>Desulfobacterales</taxon>
        <taxon>Desulfobacteraceae</taxon>
        <taxon>Desulfamplus</taxon>
    </lineage>
</organism>
<dbReference type="CDD" id="cd06260">
    <property type="entry name" value="DUF820-like"/>
    <property type="match status" value="1"/>
</dbReference>
<dbReference type="InterPro" id="IPR011335">
    <property type="entry name" value="Restrct_endonuc-II-like"/>
</dbReference>
<dbReference type="RefSeq" id="WP_245809271.1">
    <property type="nucleotide sequence ID" value="NZ_LT828541.1"/>
</dbReference>
<dbReference type="EMBL" id="FWEV01000268">
    <property type="protein sequence ID" value="SLM31494.1"/>
    <property type="molecule type" value="Genomic_DNA"/>
</dbReference>
<dbReference type="Pfam" id="PF05685">
    <property type="entry name" value="Uma2"/>
    <property type="match status" value="1"/>
</dbReference>